<dbReference type="InterPro" id="IPR024508">
    <property type="entry name" value="DUF3226"/>
</dbReference>
<gene>
    <name evidence="1" type="ORF">ACFQ4C_13665</name>
</gene>
<proteinExistence type="predicted"/>
<evidence type="ECO:0000313" key="1">
    <source>
        <dbReference type="EMBL" id="MFD1142168.1"/>
    </source>
</evidence>
<comment type="caution">
    <text evidence="1">The sequence shown here is derived from an EMBL/GenBank/DDBJ whole genome shotgun (WGS) entry which is preliminary data.</text>
</comment>
<organism evidence="1 2">
    <name type="scientific">Larkinella insperata</name>
    <dbReference type="NCBI Taxonomy" id="332158"/>
    <lineage>
        <taxon>Bacteria</taxon>
        <taxon>Pseudomonadati</taxon>
        <taxon>Bacteroidota</taxon>
        <taxon>Cytophagia</taxon>
        <taxon>Cytophagales</taxon>
        <taxon>Spirosomataceae</taxon>
        <taxon>Larkinella</taxon>
    </lineage>
</organism>
<dbReference type="Proteomes" id="UP001597116">
    <property type="component" value="Unassembled WGS sequence"/>
</dbReference>
<reference evidence="2" key="1">
    <citation type="journal article" date="2019" name="Int. J. Syst. Evol. Microbiol.">
        <title>The Global Catalogue of Microorganisms (GCM) 10K type strain sequencing project: providing services to taxonomists for standard genome sequencing and annotation.</title>
        <authorList>
            <consortium name="The Broad Institute Genomics Platform"/>
            <consortium name="The Broad Institute Genome Sequencing Center for Infectious Disease"/>
            <person name="Wu L."/>
            <person name="Ma J."/>
        </authorList>
    </citation>
    <scope>NUCLEOTIDE SEQUENCE [LARGE SCALE GENOMIC DNA]</scope>
    <source>
        <strain evidence="2">CCUG 55608</strain>
    </source>
</reference>
<keyword evidence="2" id="KW-1185">Reference proteome</keyword>
<dbReference type="RefSeq" id="WP_265992667.1">
    <property type="nucleotide sequence ID" value="NZ_CP110973.1"/>
</dbReference>
<dbReference type="EMBL" id="JBHTLP010000008">
    <property type="protein sequence ID" value="MFD1142168.1"/>
    <property type="molecule type" value="Genomic_DNA"/>
</dbReference>
<dbReference type="Pfam" id="PF11536">
    <property type="entry name" value="DUF3226"/>
    <property type="match status" value="1"/>
</dbReference>
<sequence length="280" mass="31614">MKILIILCEGPHDVAFIYKVSRLALNAQDITGTKLKDFPSPLGSHFVRLLQNYRYEDSQLTGRPEIPTTLSLTPHEDQEIVYLLIYPMGGDSKIESWKDQIQKFQDIAINDLPEMKAEISIGLIFDADDGLADRVKKCHDNFNDILPEITGLNATEQHICLTKSFKSLGLHLFCNDEGTGNLEEILIPLMKLGNEQIFNEALEYLNRNKDNKRPTEKKFKSNYDENKSLLGVVGQLQCSGVANNSIIKQSDYITNDKLSVSEKASELVSFLKSLINSLYE</sequence>
<protein>
    <submittedName>
        <fullName evidence="1">DUF3226 domain-containing protein</fullName>
    </submittedName>
</protein>
<evidence type="ECO:0000313" key="2">
    <source>
        <dbReference type="Proteomes" id="UP001597116"/>
    </source>
</evidence>
<name>A0ABW3QJK0_9BACT</name>
<accession>A0ABW3QJK0</accession>